<gene>
    <name evidence="2" type="ORF">JOF54_001068</name>
</gene>
<name>A0ABS4Z524_9ACTN</name>
<proteinExistence type="predicted"/>
<dbReference type="Proteomes" id="UP000758168">
    <property type="component" value="Unassembled WGS sequence"/>
</dbReference>
<dbReference type="InterPro" id="IPR011576">
    <property type="entry name" value="Pyridox_Oxase_N"/>
</dbReference>
<dbReference type="PANTHER" id="PTHR42815:SF2">
    <property type="entry name" value="FAD-BINDING, PUTATIVE (AFU_ORTHOLOGUE AFUA_6G07600)-RELATED"/>
    <property type="match status" value="1"/>
</dbReference>
<reference evidence="2 3" key="1">
    <citation type="submission" date="2021-03" db="EMBL/GenBank/DDBJ databases">
        <title>Sequencing the genomes of 1000 actinobacteria strains.</title>
        <authorList>
            <person name="Klenk H.-P."/>
        </authorList>
    </citation>
    <scope>NUCLEOTIDE SEQUENCE [LARGE SCALE GENOMIC DNA]</scope>
    <source>
        <strain evidence="2 3">DSM 12936</strain>
    </source>
</reference>
<dbReference type="Gene3D" id="2.30.110.10">
    <property type="entry name" value="Electron Transport, Fmn-binding Protein, Chain A"/>
    <property type="match status" value="1"/>
</dbReference>
<accession>A0ABS4Z524</accession>
<protein>
    <submittedName>
        <fullName evidence="2">PPOX class probable FMN-dependent enzyme</fullName>
    </submittedName>
</protein>
<evidence type="ECO:0000313" key="2">
    <source>
        <dbReference type="EMBL" id="MBP2416146.1"/>
    </source>
</evidence>
<dbReference type="EMBL" id="JAGIOB010000001">
    <property type="protein sequence ID" value="MBP2416146.1"/>
    <property type="molecule type" value="Genomic_DNA"/>
</dbReference>
<dbReference type="RefSeq" id="WP_210053667.1">
    <property type="nucleotide sequence ID" value="NZ_BAAAMH010000012.1"/>
</dbReference>
<comment type="caution">
    <text evidence="2">The sequence shown here is derived from an EMBL/GenBank/DDBJ whole genome shotgun (WGS) entry which is preliminary data.</text>
</comment>
<sequence>MTWAEITTVDELEQLVGTPSAAAVAKQRDTLHALDRDWLAASPFCLLATSDAEGRCDVSPKGDPPGELAHVLDDRTLAIAERPGNRRVDGFRNVLANPHVGLVFFLPGRGDTLRVNGRARLVRDAPFFDDLVVKGHRPLLALVVEVEEVFSHCSKAFLRSQLWDPSTWHPDAVARRPVIARTLERPDASLEELEAYYGPSYAAKLYG</sequence>
<dbReference type="NCBIfam" id="TIGR04025">
    <property type="entry name" value="PPOX_FMN_DR2398"/>
    <property type="match status" value="1"/>
</dbReference>
<organism evidence="2 3">
    <name type="scientific">Microlunatus capsulatus</name>
    <dbReference type="NCBI Taxonomy" id="99117"/>
    <lineage>
        <taxon>Bacteria</taxon>
        <taxon>Bacillati</taxon>
        <taxon>Actinomycetota</taxon>
        <taxon>Actinomycetes</taxon>
        <taxon>Propionibacteriales</taxon>
        <taxon>Propionibacteriaceae</taxon>
        <taxon>Microlunatus</taxon>
    </lineage>
</organism>
<feature type="domain" description="Pyridoxamine 5'-phosphate oxidase N-terminal" evidence="1">
    <location>
        <begin position="36"/>
        <end position="153"/>
    </location>
</feature>
<evidence type="ECO:0000313" key="3">
    <source>
        <dbReference type="Proteomes" id="UP000758168"/>
    </source>
</evidence>
<dbReference type="InterPro" id="IPR024029">
    <property type="entry name" value="Pyridox_Oxase_FMN-dep"/>
</dbReference>
<dbReference type="SUPFAM" id="SSF50475">
    <property type="entry name" value="FMN-binding split barrel"/>
    <property type="match status" value="1"/>
</dbReference>
<evidence type="ECO:0000259" key="1">
    <source>
        <dbReference type="Pfam" id="PF01243"/>
    </source>
</evidence>
<dbReference type="Pfam" id="PF01243">
    <property type="entry name" value="PNPOx_N"/>
    <property type="match status" value="1"/>
</dbReference>
<dbReference type="InterPro" id="IPR012349">
    <property type="entry name" value="Split_barrel_FMN-bd"/>
</dbReference>
<dbReference type="PANTHER" id="PTHR42815">
    <property type="entry name" value="FAD-BINDING, PUTATIVE (AFU_ORTHOLOGUE AFUA_6G07600)-RELATED"/>
    <property type="match status" value="1"/>
</dbReference>
<keyword evidence="3" id="KW-1185">Reference proteome</keyword>